<dbReference type="Pfam" id="PF19567">
    <property type="entry name" value="CpsB_CapC"/>
    <property type="match status" value="1"/>
</dbReference>
<comment type="catalytic activity">
    <reaction evidence="4">
        <text>O-phospho-L-tyrosyl-[protein] + H2O = L-tyrosyl-[protein] + phosphate</text>
        <dbReference type="Rhea" id="RHEA:10684"/>
        <dbReference type="Rhea" id="RHEA-COMP:10136"/>
        <dbReference type="Rhea" id="RHEA-COMP:20101"/>
        <dbReference type="ChEBI" id="CHEBI:15377"/>
        <dbReference type="ChEBI" id="CHEBI:43474"/>
        <dbReference type="ChEBI" id="CHEBI:46858"/>
        <dbReference type="ChEBI" id="CHEBI:61978"/>
        <dbReference type="EC" id="3.1.3.48"/>
    </reaction>
</comment>
<dbReference type="PANTHER" id="PTHR39181:SF1">
    <property type="entry name" value="TYROSINE-PROTEIN PHOSPHATASE YWQE"/>
    <property type="match status" value="1"/>
</dbReference>
<dbReference type="Proteomes" id="UP000245962">
    <property type="component" value="Unassembled WGS sequence"/>
</dbReference>
<gene>
    <name evidence="5" type="ORF">DDV96_05655</name>
</gene>
<dbReference type="GO" id="GO:0004725">
    <property type="term" value="F:protein tyrosine phosphatase activity"/>
    <property type="evidence" value="ECO:0007669"/>
    <property type="project" value="UniProtKB-EC"/>
</dbReference>
<keyword evidence="3" id="KW-0378">Hydrolase</keyword>
<name>A0A2U0I3S2_9FLAO</name>
<dbReference type="OrthoDB" id="9788539at2"/>
<accession>A0A2U0I3S2</accession>
<comment type="similarity">
    <text evidence="1">Belongs to the metallo-dependent hydrolases superfamily. CpsB/CapC family.</text>
</comment>
<organism evidence="5 6">
    <name type="scientific">Marixanthomonas spongiae</name>
    <dbReference type="NCBI Taxonomy" id="2174845"/>
    <lineage>
        <taxon>Bacteria</taxon>
        <taxon>Pseudomonadati</taxon>
        <taxon>Bacteroidota</taxon>
        <taxon>Flavobacteriia</taxon>
        <taxon>Flavobacteriales</taxon>
        <taxon>Flavobacteriaceae</taxon>
        <taxon>Marixanthomonas</taxon>
    </lineage>
</organism>
<protein>
    <recommendedName>
        <fullName evidence="2">protein-tyrosine-phosphatase</fullName>
        <ecNumber evidence="2">3.1.3.48</ecNumber>
    </recommendedName>
</protein>
<proteinExistence type="inferred from homology"/>
<evidence type="ECO:0000256" key="1">
    <source>
        <dbReference type="ARBA" id="ARBA00005750"/>
    </source>
</evidence>
<reference evidence="5 6" key="1">
    <citation type="submission" date="2018-04" db="EMBL/GenBank/DDBJ databases">
        <title>Marixanthomonas spongiae HN-E44 sp. nov., isolated from a marine sponge.</title>
        <authorList>
            <person name="Luo L."/>
            <person name="Zhuang L."/>
        </authorList>
    </citation>
    <scope>NUCLEOTIDE SEQUENCE [LARGE SCALE GENOMIC DNA]</scope>
    <source>
        <strain evidence="5 6">HN-E44</strain>
    </source>
</reference>
<dbReference type="GO" id="GO:0030145">
    <property type="term" value="F:manganese ion binding"/>
    <property type="evidence" value="ECO:0007669"/>
    <property type="project" value="InterPro"/>
</dbReference>
<evidence type="ECO:0000256" key="4">
    <source>
        <dbReference type="ARBA" id="ARBA00051722"/>
    </source>
</evidence>
<dbReference type="RefSeq" id="WP_116693775.1">
    <property type="nucleotide sequence ID" value="NZ_QEHR01000003.1"/>
</dbReference>
<dbReference type="PANTHER" id="PTHR39181">
    <property type="entry name" value="TYROSINE-PROTEIN PHOSPHATASE YWQE"/>
    <property type="match status" value="1"/>
</dbReference>
<evidence type="ECO:0000313" key="6">
    <source>
        <dbReference type="Proteomes" id="UP000245962"/>
    </source>
</evidence>
<dbReference type="PIRSF" id="PIRSF016557">
    <property type="entry name" value="Caps_synth_CpsB"/>
    <property type="match status" value="1"/>
</dbReference>
<dbReference type="EMBL" id="QEHR01000003">
    <property type="protein sequence ID" value="PVW15753.1"/>
    <property type="molecule type" value="Genomic_DNA"/>
</dbReference>
<keyword evidence="6" id="KW-1185">Reference proteome</keyword>
<comment type="caution">
    <text evidence="5">The sequence shown here is derived from an EMBL/GenBank/DDBJ whole genome shotgun (WGS) entry which is preliminary data.</text>
</comment>
<evidence type="ECO:0000256" key="3">
    <source>
        <dbReference type="ARBA" id="ARBA00022801"/>
    </source>
</evidence>
<dbReference type="InterPro" id="IPR016667">
    <property type="entry name" value="Caps_polysacc_synth_CpsB/CapC"/>
</dbReference>
<dbReference type="AlphaFoldDB" id="A0A2U0I3S2"/>
<sequence length="246" mass="27539">MGLFFQSKKSILPLLNGMVDMHNHVLPGIDDGADTLTESLRMMREYERLGMAGVVASPHVMDGVYANTPETIGTAFSELKEALAHENLSVSLQAAAAEYMLDATFQQLLQADQVLPITKKHLLVEMSYLQPPLNVETYLFNSKHKGYTPILAHPERYPFIKDDAAYKKFQALGCVFQLNLLSLTAHYGPQVQKKALALLEKGRYAFVGTDAHHVHHLKKIGQITLRQKHYTQLAHLIANTTKLMES</sequence>
<dbReference type="InterPro" id="IPR016195">
    <property type="entry name" value="Pol/histidinol_Pase-like"/>
</dbReference>
<evidence type="ECO:0000256" key="2">
    <source>
        <dbReference type="ARBA" id="ARBA00013064"/>
    </source>
</evidence>
<dbReference type="EC" id="3.1.3.48" evidence="2"/>
<dbReference type="SUPFAM" id="SSF89550">
    <property type="entry name" value="PHP domain-like"/>
    <property type="match status" value="1"/>
</dbReference>
<dbReference type="Gene3D" id="3.20.20.140">
    <property type="entry name" value="Metal-dependent hydrolases"/>
    <property type="match status" value="1"/>
</dbReference>
<evidence type="ECO:0000313" key="5">
    <source>
        <dbReference type="EMBL" id="PVW15753.1"/>
    </source>
</evidence>